<proteinExistence type="inferred from homology"/>
<dbReference type="VEuPathDB" id="FungiDB:BO97DRAFT_406175"/>
<keyword evidence="5" id="KW-0687">Ribonucleoprotein</keyword>
<dbReference type="Proteomes" id="UP000248961">
    <property type="component" value="Unassembled WGS sequence"/>
</dbReference>
<dbReference type="Gene3D" id="3.30.420.80">
    <property type="entry name" value="Ribosomal protein S11"/>
    <property type="match status" value="1"/>
</dbReference>
<evidence type="ECO:0000256" key="6">
    <source>
        <dbReference type="ARBA" id="ARBA00037226"/>
    </source>
</evidence>
<dbReference type="PANTHER" id="PTHR11759">
    <property type="entry name" value="40S RIBOSOMAL PROTEIN S14/30S RIBOSOMAL PROTEIN S11"/>
    <property type="match status" value="1"/>
</dbReference>
<evidence type="ECO:0000313" key="9">
    <source>
        <dbReference type="Proteomes" id="UP000248961"/>
    </source>
</evidence>
<comment type="function">
    <text evidence="6">Component of the mitochondrial ribosome (mitoribosome), a dedicated translation machinery responsible for the synthesis of mitochondrial genome-encoded proteins, including at least some of the essential transmembrane subunits of the mitochondrial respiratory chain. The mitoribosomes are attached to the mitochondrial inner membrane and translation products are cotranslationally integrated into the membrane.</text>
</comment>
<dbReference type="GO" id="GO:0003735">
    <property type="term" value="F:structural constituent of ribosome"/>
    <property type="evidence" value="ECO:0007669"/>
    <property type="project" value="InterPro"/>
</dbReference>
<keyword evidence="4" id="KW-0496">Mitochondrion</keyword>
<dbReference type="GO" id="GO:0006412">
    <property type="term" value="P:translation"/>
    <property type="evidence" value="ECO:0007669"/>
    <property type="project" value="InterPro"/>
</dbReference>
<dbReference type="GeneID" id="37199650"/>
<dbReference type="PIRSF" id="PIRSF002131">
    <property type="entry name" value="Ribosomal_S11"/>
    <property type="match status" value="1"/>
</dbReference>
<dbReference type="FunFam" id="3.30.420.80:FF:000011">
    <property type="entry name" value="37S ribosomal protein S18, mitochondrial"/>
    <property type="match status" value="1"/>
</dbReference>
<comment type="similarity">
    <text evidence="2">Belongs to the universal ribosomal protein uS11 family.</text>
</comment>
<dbReference type="RefSeq" id="XP_025550691.1">
    <property type="nucleotide sequence ID" value="XM_025695361.1"/>
</dbReference>
<keyword evidence="3" id="KW-0689">Ribosomal protein</keyword>
<evidence type="ECO:0000256" key="4">
    <source>
        <dbReference type="ARBA" id="ARBA00023128"/>
    </source>
</evidence>
<dbReference type="STRING" id="1450537.A0A395HUP1"/>
<evidence type="ECO:0000313" key="8">
    <source>
        <dbReference type="EMBL" id="RAL11537.1"/>
    </source>
</evidence>
<dbReference type="Pfam" id="PF00411">
    <property type="entry name" value="Ribosomal_S11"/>
    <property type="match status" value="1"/>
</dbReference>
<dbReference type="SUPFAM" id="SSF53137">
    <property type="entry name" value="Translational machinery components"/>
    <property type="match status" value="1"/>
</dbReference>
<evidence type="ECO:0000256" key="7">
    <source>
        <dbReference type="ARBA" id="ARBA00070326"/>
    </source>
</evidence>
<dbReference type="OrthoDB" id="1654884at2759"/>
<evidence type="ECO:0000256" key="5">
    <source>
        <dbReference type="ARBA" id="ARBA00023274"/>
    </source>
</evidence>
<gene>
    <name evidence="8" type="ORF">BO97DRAFT_406175</name>
</gene>
<sequence length="141" mass="16049">MAESLEAEILKQPYADRAPPHYLHIYAHRRNTILTLTKPNGNVMLSLSCGHLGFRKSGRSGYDPAFQLTSHFFAQMHERAYMLEIKRLELVFRDFGQGREAFTKVLMGNEGKNVRNAVVSVTDSTRLKFGGTKSRHVRRLG</sequence>
<dbReference type="HAMAP" id="MF_01310">
    <property type="entry name" value="Ribosomal_uS11"/>
    <property type="match status" value="1"/>
</dbReference>
<evidence type="ECO:0000256" key="1">
    <source>
        <dbReference type="ARBA" id="ARBA00004173"/>
    </source>
</evidence>
<dbReference type="InterPro" id="IPR036967">
    <property type="entry name" value="Ribosomal_uS11_sf"/>
</dbReference>
<name>A0A395HUP1_ASPHC</name>
<dbReference type="InterPro" id="IPR001971">
    <property type="entry name" value="Ribosomal_uS11"/>
</dbReference>
<organism evidence="8 9">
    <name type="scientific">Aspergillus homomorphus (strain CBS 101889)</name>
    <dbReference type="NCBI Taxonomy" id="1450537"/>
    <lineage>
        <taxon>Eukaryota</taxon>
        <taxon>Fungi</taxon>
        <taxon>Dikarya</taxon>
        <taxon>Ascomycota</taxon>
        <taxon>Pezizomycotina</taxon>
        <taxon>Eurotiomycetes</taxon>
        <taxon>Eurotiomycetidae</taxon>
        <taxon>Eurotiales</taxon>
        <taxon>Aspergillaceae</taxon>
        <taxon>Aspergillus</taxon>
        <taxon>Aspergillus subgen. Circumdati</taxon>
    </lineage>
</organism>
<dbReference type="AlphaFoldDB" id="A0A395HUP1"/>
<dbReference type="EMBL" id="KZ824288">
    <property type="protein sequence ID" value="RAL11537.1"/>
    <property type="molecule type" value="Genomic_DNA"/>
</dbReference>
<keyword evidence="9" id="KW-1185">Reference proteome</keyword>
<protein>
    <recommendedName>
        <fullName evidence="7">Small ribosomal subunit protein uS11m</fullName>
    </recommendedName>
</protein>
<accession>A0A395HUP1</accession>
<evidence type="ECO:0000256" key="3">
    <source>
        <dbReference type="ARBA" id="ARBA00022980"/>
    </source>
</evidence>
<dbReference type="GO" id="GO:0005840">
    <property type="term" value="C:ribosome"/>
    <property type="evidence" value="ECO:0007669"/>
    <property type="project" value="UniProtKB-KW"/>
</dbReference>
<dbReference type="GO" id="GO:1990904">
    <property type="term" value="C:ribonucleoprotein complex"/>
    <property type="evidence" value="ECO:0007669"/>
    <property type="project" value="UniProtKB-KW"/>
</dbReference>
<evidence type="ECO:0000256" key="2">
    <source>
        <dbReference type="ARBA" id="ARBA00006194"/>
    </source>
</evidence>
<reference evidence="8 9" key="1">
    <citation type="submission" date="2018-02" db="EMBL/GenBank/DDBJ databases">
        <title>The genomes of Aspergillus section Nigri reveals drivers in fungal speciation.</title>
        <authorList>
            <consortium name="DOE Joint Genome Institute"/>
            <person name="Vesth T.C."/>
            <person name="Nybo J."/>
            <person name="Theobald S."/>
            <person name="Brandl J."/>
            <person name="Frisvad J.C."/>
            <person name="Nielsen K.F."/>
            <person name="Lyhne E.K."/>
            <person name="Kogle M.E."/>
            <person name="Kuo A."/>
            <person name="Riley R."/>
            <person name="Clum A."/>
            <person name="Nolan M."/>
            <person name="Lipzen A."/>
            <person name="Salamov A."/>
            <person name="Henrissat B."/>
            <person name="Wiebenga A."/>
            <person name="De vries R.P."/>
            <person name="Grigoriev I.V."/>
            <person name="Mortensen U.H."/>
            <person name="Andersen M.R."/>
            <person name="Baker S.E."/>
        </authorList>
    </citation>
    <scope>NUCLEOTIDE SEQUENCE [LARGE SCALE GENOMIC DNA]</scope>
    <source>
        <strain evidence="8 9">CBS 101889</strain>
    </source>
</reference>
<dbReference type="GO" id="GO:0005739">
    <property type="term" value="C:mitochondrion"/>
    <property type="evidence" value="ECO:0007669"/>
    <property type="project" value="UniProtKB-SubCell"/>
</dbReference>
<comment type="subcellular location">
    <subcellularLocation>
        <location evidence="1">Mitochondrion</location>
    </subcellularLocation>
</comment>